<dbReference type="EMBL" id="FOSV01000001">
    <property type="protein sequence ID" value="SFK26951.1"/>
    <property type="molecule type" value="Genomic_DNA"/>
</dbReference>
<dbReference type="InterPro" id="IPR027417">
    <property type="entry name" value="P-loop_NTPase"/>
</dbReference>
<dbReference type="PANTHER" id="PTHR10605">
    <property type="entry name" value="HEPARAN SULFATE SULFOTRANSFERASE"/>
    <property type="match status" value="1"/>
</dbReference>
<dbReference type="OrthoDB" id="9778870at2"/>
<name>A0A1I3Y6P2_9HYPH</name>
<evidence type="ECO:0000256" key="1">
    <source>
        <dbReference type="ARBA" id="ARBA00022679"/>
    </source>
</evidence>
<dbReference type="GO" id="GO:0008146">
    <property type="term" value="F:sulfotransferase activity"/>
    <property type="evidence" value="ECO:0007669"/>
    <property type="project" value="InterPro"/>
</dbReference>
<evidence type="ECO:0000313" key="5">
    <source>
        <dbReference type="Proteomes" id="UP000198804"/>
    </source>
</evidence>
<dbReference type="Pfam" id="PF00685">
    <property type="entry name" value="Sulfotransfer_1"/>
    <property type="match status" value="1"/>
</dbReference>
<proteinExistence type="predicted"/>
<evidence type="ECO:0000313" key="4">
    <source>
        <dbReference type="EMBL" id="SFK26951.1"/>
    </source>
</evidence>
<dbReference type="Proteomes" id="UP000198804">
    <property type="component" value="Unassembled WGS sequence"/>
</dbReference>
<feature type="domain" description="Sulfotransferase" evidence="3">
    <location>
        <begin position="5"/>
        <end position="206"/>
    </location>
</feature>
<evidence type="ECO:0000259" key="3">
    <source>
        <dbReference type="Pfam" id="PF00685"/>
    </source>
</evidence>
<dbReference type="InterPro" id="IPR037359">
    <property type="entry name" value="NST/OST"/>
</dbReference>
<reference evidence="5" key="1">
    <citation type="submission" date="2016-10" db="EMBL/GenBank/DDBJ databases">
        <authorList>
            <person name="Varghese N."/>
            <person name="Submissions S."/>
        </authorList>
    </citation>
    <scope>NUCLEOTIDE SEQUENCE [LARGE SCALE GENOMIC DNA]</scope>
    <source>
        <strain evidence="5">CGMCC 1.6474</strain>
    </source>
</reference>
<dbReference type="STRING" id="414703.SAMN04488125_10150"/>
<dbReference type="PANTHER" id="PTHR10605:SF56">
    <property type="entry name" value="BIFUNCTIONAL HEPARAN SULFATE N-DEACETYLASE_N-SULFOTRANSFERASE"/>
    <property type="match status" value="1"/>
</dbReference>
<dbReference type="Gene3D" id="3.40.50.300">
    <property type="entry name" value="P-loop containing nucleotide triphosphate hydrolases"/>
    <property type="match status" value="1"/>
</dbReference>
<dbReference type="SUPFAM" id="SSF52540">
    <property type="entry name" value="P-loop containing nucleoside triphosphate hydrolases"/>
    <property type="match status" value="1"/>
</dbReference>
<gene>
    <name evidence="4" type="ORF">SAMN04488125_10150</name>
</gene>
<accession>A0A1I3Y6P2</accession>
<dbReference type="AlphaFoldDB" id="A0A1I3Y6P2"/>
<evidence type="ECO:0000256" key="2">
    <source>
        <dbReference type="ARBA" id="ARBA00023180"/>
    </source>
</evidence>
<keyword evidence="1 4" id="KW-0808">Transferase</keyword>
<protein>
    <submittedName>
        <fullName evidence="4">Sulfotransferase domain-containing protein</fullName>
    </submittedName>
</protein>
<organism evidence="4 5">
    <name type="scientific">Methylorubrum salsuginis</name>
    <dbReference type="NCBI Taxonomy" id="414703"/>
    <lineage>
        <taxon>Bacteria</taxon>
        <taxon>Pseudomonadati</taxon>
        <taxon>Pseudomonadota</taxon>
        <taxon>Alphaproteobacteria</taxon>
        <taxon>Hyphomicrobiales</taxon>
        <taxon>Methylobacteriaceae</taxon>
        <taxon>Methylorubrum</taxon>
    </lineage>
</organism>
<sequence>MSVGLFVAGVQKCGTTSLFHYLAAHPGLQPPRVKEIHFFDDESRDWSLGEYGPLEEAFEGEARGRIRFEATPIYIFWPPALARLKAYNPQARLILLFRDPIARAYSHWCMMVRQGAENLSFGSCVREGRARLPADDPGHVFWATKSYVERGFYGAQLSRVLSLFPAEQVLLLAAEDLRHRHRDVLSRIAAFLGIDPFPPLDLILEHRTPRVPHLARPTSADHDHLHGLYAADLPQFARLSGLDISGWAAARPAHE</sequence>
<dbReference type="RefSeq" id="WP_091941673.1">
    <property type="nucleotide sequence ID" value="NZ_FOSV01000001.1"/>
</dbReference>
<keyword evidence="2" id="KW-0325">Glycoprotein</keyword>
<keyword evidence="5" id="KW-1185">Reference proteome</keyword>
<dbReference type="InterPro" id="IPR000863">
    <property type="entry name" value="Sulfotransferase_dom"/>
</dbReference>